<accession>A0A1A0HDX7</accession>
<keyword evidence="3" id="KW-1185">Reference proteome</keyword>
<protein>
    <submittedName>
        <fullName evidence="2">Uncharacterized protein</fullName>
    </submittedName>
</protein>
<keyword evidence="1" id="KW-0175">Coiled coil</keyword>
<evidence type="ECO:0000313" key="2">
    <source>
        <dbReference type="EMBL" id="OBA22216.1"/>
    </source>
</evidence>
<dbReference type="STRING" id="869754.A0A1A0HDX7"/>
<comment type="caution">
    <text evidence="2">The sequence shown here is derived from an EMBL/GenBank/DDBJ whole genome shotgun (WGS) entry which is preliminary data.</text>
</comment>
<reference evidence="2 3" key="1">
    <citation type="submission" date="2016-05" db="EMBL/GenBank/DDBJ databases">
        <title>Comparative genomics of biotechnologically important yeasts.</title>
        <authorList>
            <consortium name="DOE Joint Genome Institute"/>
            <person name="Riley R."/>
            <person name="Haridas S."/>
            <person name="Wolfe K.H."/>
            <person name="Lopes M.R."/>
            <person name="Hittinger C.T."/>
            <person name="Goker M."/>
            <person name="Salamov A."/>
            <person name="Wisecaver J."/>
            <person name="Long T.M."/>
            <person name="Aerts A.L."/>
            <person name="Barry K."/>
            <person name="Choi C."/>
            <person name="Clum A."/>
            <person name="Coughlan A.Y."/>
            <person name="Deshpande S."/>
            <person name="Douglass A.P."/>
            <person name="Hanson S.J."/>
            <person name="Klenk H.-P."/>
            <person name="LaButti K."/>
            <person name="Lapidus A."/>
            <person name="Lindquist E."/>
            <person name="Lipzen A."/>
            <person name="Meier-kolthoff J.P."/>
            <person name="Ohm R.A."/>
            <person name="Otillar R.P."/>
            <person name="Pangilinan J."/>
            <person name="Peng Y."/>
            <person name="Rokas A."/>
            <person name="Rosa C.A."/>
            <person name="Scheuner C."/>
            <person name="Sibirny A.A."/>
            <person name="Slot J.C."/>
            <person name="Stielow J.B."/>
            <person name="Sun H."/>
            <person name="Kurtzman C.P."/>
            <person name="Blackwell M."/>
            <person name="Grigoriev I.V."/>
            <person name="Jeffries T.W."/>
        </authorList>
    </citation>
    <scope>NUCLEOTIDE SEQUENCE [LARGE SCALE GENOMIC DNA]</scope>
    <source>
        <strain evidence="2 3">NRRL YB-4993</strain>
    </source>
</reference>
<dbReference type="InterPro" id="IPR024312">
    <property type="entry name" value="TACC_fungi"/>
</dbReference>
<evidence type="ECO:0000313" key="3">
    <source>
        <dbReference type="Proteomes" id="UP000092555"/>
    </source>
</evidence>
<name>A0A1A0HDX7_9ASCO</name>
<dbReference type="Proteomes" id="UP000092555">
    <property type="component" value="Unassembled WGS sequence"/>
</dbReference>
<dbReference type="RefSeq" id="XP_018712712.1">
    <property type="nucleotide sequence ID" value="XM_018857170.1"/>
</dbReference>
<sequence>MYVLKFEQETANLKLLTQRSNDELHTFKVKFEHASQEIDVLKNLKSSLISQNEAKDDEICALKTEIEEKDSLNRTLDQKFSKLMEDTRHLHHEMELIEREHNALKYEITEKNQAIDALELLRGELEHKCLCHQEEAESNKSSALKFENESKRLDSILMEANAQLHDLKSQSKEKDSIISGDTQKLAELNAQVNAQKKMISDLKAEVLRTNTGHEHSEAELIHEVETLKAQIFAAQQKSDERIQEIAEQLYHQYSKKHEVKVGQLRKNYEFKIKEMKEVSEESEKRIENLESQLQIEVKEKDYLLSVLEKVKENA</sequence>
<dbReference type="AlphaFoldDB" id="A0A1A0HDX7"/>
<evidence type="ECO:0000256" key="1">
    <source>
        <dbReference type="SAM" id="Coils"/>
    </source>
</evidence>
<dbReference type="Pfam" id="PF12709">
    <property type="entry name" value="Fungal_TACC"/>
    <property type="match status" value="1"/>
</dbReference>
<organism evidence="2 3">
    <name type="scientific">Metschnikowia bicuspidata var. bicuspidata NRRL YB-4993</name>
    <dbReference type="NCBI Taxonomy" id="869754"/>
    <lineage>
        <taxon>Eukaryota</taxon>
        <taxon>Fungi</taxon>
        <taxon>Dikarya</taxon>
        <taxon>Ascomycota</taxon>
        <taxon>Saccharomycotina</taxon>
        <taxon>Pichiomycetes</taxon>
        <taxon>Metschnikowiaceae</taxon>
        <taxon>Metschnikowia</taxon>
    </lineage>
</organism>
<dbReference type="OrthoDB" id="5367584at2759"/>
<feature type="coiled-coil region" evidence="1">
    <location>
        <begin position="261"/>
        <end position="299"/>
    </location>
</feature>
<gene>
    <name evidence="2" type="ORF">METBIDRAFT_39749</name>
</gene>
<proteinExistence type="predicted"/>
<dbReference type="EMBL" id="LXTC01000002">
    <property type="protein sequence ID" value="OBA22216.1"/>
    <property type="molecule type" value="Genomic_DNA"/>
</dbReference>
<dbReference type="GeneID" id="30030146"/>